<dbReference type="RefSeq" id="WP_214533910.1">
    <property type="nucleotide sequence ID" value="NZ_JAHFVK010000001.1"/>
</dbReference>
<feature type="transmembrane region" description="Helical" evidence="1">
    <location>
        <begin position="341"/>
        <end position="361"/>
    </location>
</feature>
<evidence type="ECO:0000313" key="2">
    <source>
        <dbReference type="EMBL" id="MBT2132801.1"/>
    </source>
</evidence>
<evidence type="ECO:0000313" key="3">
    <source>
        <dbReference type="Proteomes" id="UP000811255"/>
    </source>
</evidence>
<sequence>MNDGRSDGVGKAWTSLRPQLCLTVGVTGHRPARLGSETLDQLRELVASLLSGLADAVQTVGREHGEAFSEEPLCLRLVTGLAEGADTLVAKSAAERGWRIDACIPFPRGLYLEDFAEPEAKQTFSQLLERATAVFELPGDRANEDAAYEAAGRVMLEQADIVLALWDGEPARGRGGTAQIVAEAIAHQVPVIRVDTHAVQPPTLYWSGLSDLDFDRPTIDSVARAAAGTVLAGVVSALCAPPDNDVDRRMLARFLQERDHKRTPAWPYPLLLSAARVRRIRRADLRPPRPDQCALYLQERSNPFGNERGTYASAFIDRLVPRFGTADAAATYFAQIFRSGFIINFGFAVLAVLLATGGLLFPSAKLFLIATELAIIILILLNTRVGSRAGWHERWMDYRHLAEQLRVLAATGLLGDLYLRHGDAGESGSIPGWVRWLSRATARELGLPSVCADQHYLSRVRAVAQTMIEDQIEYHSRNAHLMHKLDHRLHKAGEYLFGGTIVACAAWITLKLGGFDVTHGRGVNVTSLVTAVTAVLPAMGAALYGIRMQGDFAGIAERSAVTVKRLQRLQRVVEADGPDFDLLSARLRRLREIALADVAHWRTTYQARPLTLPG</sequence>
<evidence type="ECO:0000256" key="1">
    <source>
        <dbReference type="SAM" id="Phobius"/>
    </source>
</evidence>
<feature type="transmembrane region" description="Helical" evidence="1">
    <location>
        <begin position="367"/>
        <end position="386"/>
    </location>
</feature>
<dbReference type="Proteomes" id="UP000811255">
    <property type="component" value="Unassembled WGS sequence"/>
</dbReference>
<keyword evidence="1" id="KW-0812">Transmembrane</keyword>
<accession>A0ABS5VZ65</accession>
<dbReference type="SUPFAM" id="SSF102405">
    <property type="entry name" value="MCP/YpsA-like"/>
    <property type="match status" value="1"/>
</dbReference>
<name>A0ABS5VZ65_9SPHN</name>
<evidence type="ECO:0008006" key="4">
    <source>
        <dbReference type="Google" id="ProtNLM"/>
    </source>
</evidence>
<dbReference type="Gene3D" id="3.40.50.450">
    <property type="match status" value="1"/>
</dbReference>
<keyword evidence="1" id="KW-1133">Transmembrane helix</keyword>
<gene>
    <name evidence="2" type="ORF">KK137_00510</name>
</gene>
<protein>
    <recommendedName>
        <fullName evidence="4">SMODS and SLOG-associating 2TM effector domain-containing protein</fullName>
    </recommendedName>
</protein>
<keyword evidence="1" id="KW-0472">Membrane</keyword>
<feature type="transmembrane region" description="Helical" evidence="1">
    <location>
        <begin position="492"/>
        <end position="510"/>
    </location>
</feature>
<reference evidence="2 3" key="1">
    <citation type="submission" date="2021-05" db="EMBL/GenBank/DDBJ databases">
        <title>Croceibacterium sp. LX-88 genome sequence.</title>
        <authorList>
            <person name="Luo X."/>
        </authorList>
    </citation>
    <scope>NUCLEOTIDE SEQUENCE [LARGE SCALE GENOMIC DNA]</scope>
    <source>
        <strain evidence="2 3">LX-88</strain>
    </source>
</reference>
<proteinExistence type="predicted"/>
<dbReference type="EMBL" id="JAHFVK010000001">
    <property type="protein sequence ID" value="MBT2132801.1"/>
    <property type="molecule type" value="Genomic_DNA"/>
</dbReference>
<feature type="transmembrane region" description="Helical" evidence="1">
    <location>
        <begin position="522"/>
        <end position="546"/>
    </location>
</feature>
<comment type="caution">
    <text evidence="2">The sequence shown here is derived from an EMBL/GenBank/DDBJ whole genome shotgun (WGS) entry which is preliminary data.</text>
</comment>
<organism evidence="2 3">
    <name type="scientific">Croceibacterium selenioxidans</name>
    <dbReference type="NCBI Taxonomy" id="2838833"/>
    <lineage>
        <taxon>Bacteria</taxon>
        <taxon>Pseudomonadati</taxon>
        <taxon>Pseudomonadota</taxon>
        <taxon>Alphaproteobacteria</taxon>
        <taxon>Sphingomonadales</taxon>
        <taxon>Erythrobacteraceae</taxon>
        <taxon>Croceibacterium</taxon>
    </lineage>
</organism>
<keyword evidence="3" id="KW-1185">Reference proteome</keyword>